<proteinExistence type="predicted"/>
<evidence type="ECO:0000313" key="3">
    <source>
        <dbReference type="Proteomes" id="UP000799436"/>
    </source>
</evidence>
<dbReference type="AlphaFoldDB" id="A0A6G1L407"/>
<feature type="region of interest" description="Disordered" evidence="1">
    <location>
        <begin position="105"/>
        <end position="127"/>
    </location>
</feature>
<organism evidence="2 3">
    <name type="scientific">Teratosphaeria nubilosa</name>
    <dbReference type="NCBI Taxonomy" id="161662"/>
    <lineage>
        <taxon>Eukaryota</taxon>
        <taxon>Fungi</taxon>
        <taxon>Dikarya</taxon>
        <taxon>Ascomycota</taxon>
        <taxon>Pezizomycotina</taxon>
        <taxon>Dothideomycetes</taxon>
        <taxon>Dothideomycetidae</taxon>
        <taxon>Mycosphaerellales</taxon>
        <taxon>Teratosphaeriaceae</taxon>
        <taxon>Teratosphaeria</taxon>
    </lineage>
</organism>
<evidence type="ECO:0000256" key="1">
    <source>
        <dbReference type="SAM" id="MobiDB-lite"/>
    </source>
</evidence>
<dbReference type="EMBL" id="ML995858">
    <property type="protein sequence ID" value="KAF2767322.1"/>
    <property type="molecule type" value="Genomic_DNA"/>
</dbReference>
<name>A0A6G1L407_9PEZI</name>
<gene>
    <name evidence="2" type="ORF">EJ03DRAFT_158832</name>
</gene>
<dbReference type="Proteomes" id="UP000799436">
    <property type="component" value="Unassembled WGS sequence"/>
</dbReference>
<feature type="region of interest" description="Disordered" evidence="1">
    <location>
        <begin position="151"/>
        <end position="172"/>
    </location>
</feature>
<protein>
    <submittedName>
        <fullName evidence="2">Uncharacterized protein</fullName>
    </submittedName>
</protein>
<accession>A0A6G1L407</accession>
<sequence length="172" mass="18850">MTTRGVAASGLRGWCEYQYPIGTAAAAIAQASQSDYAVGGDVKARTRESAASLICQLTFNMQVFRRLTFDIELCSTATSRIPASESTLGFALLRLQSSRPTWWTREPVTDSDSESDAGAIPDETHRSAVNAPCKGCGGAYIRKRWSMPMDKRTSHSWRVAGQNQGVRARTRR</sequence>
<evidence type="ECO:0000313" key="2">
    <source>
        <dbReference type="EMBL" id="KAF2767322.1"/>
    </source>
</evidence>
<reference evidence="2" key="1">
    <citation type="journal article" date="2020" name="Stud. Mycol.">
        <title>101 Dothideomycetes genomes: a test case for predicting lifestyles and emergence of pathogens.</title>
        <authorList>
            <person name="Haridas S."/>
            <person name="Albert R."/>
            <person name="Binder M."/>
            <person name="Bloem J."/>
            <person name="Labutti K."/>
            <person name="Salamov A."/>
            <person name="Andreopoulos B."/>
            <person name="Baker S."/>
            <person name="Barry K."/>
            <person name="Bills G."/>
            <person name="Bluhm B."/>
            <person name="Cannon C."/>
            <person name="Castanera R."/>
            <person name="Culley D."/>
            <person name="Daum C."/>
            <person name="Ezra D."/>
            <person name="Gonzalez J."/>
            <person name="Henrissat B."/>
            <person name="Kuo A."/>
            <person name="Liang C."/>
            <person name="Lipzen A."/>
            <person name="Lutzoni F."/>
            <person name="Magnuson J."/>
            <person name="Mondo S."/>
            <person name="Nolan M."/>
            <person name="Ohm R."/>
            <person name="Pangilinan J."/>
            <person name="Park H.-J."/>
            <person name="Ramirez L."/>
            <person name="Alfaro M."/>
            <person name="Sun H."/>
            <person name="Tritt A."/>
            <person name="Yoshinaga Y."/>
            <person name="Zwiers L.-H."/>
            <person name="Turgeon B."/>
            <person name="Goodwin S."/>
            <person name="Spatafora J."/>
            <person name="Crous P."/>
            <person name="Grigoriev I."/>
        </authorList>
    </citation>
    <scope>NUCLEOTIDE SEQUENCE</scope>
    <source>
        <strain evidence="2">CBS 116005</strain>
    </source>
</reference>
<keyword evidence="3" id="KW-1185">Reference proteome</keyword>